<reference evidence="8 11" key="2">
    <citation type="submission" date="2022-05" db="EMBL/GenBank/DDBJ databases">
        <title>Genome Sequencing of Bee-Associated Microbes.</title>
        <authorList>
            <person name="Dunlap C."/>
        </authorList>
    </citation>
    <scope>NUCLEOTIDE SEQUENCE [LARGE SCALE GENOMIC DNA]</scope>
    <source>
        <strain evidence="8 11">NRRL B-23120</strain>
    </source>
</reference>
<comment type="function">
    <text evidence="2 7">Converts N-acetylmannosamine-6-phosphate (ManNAc-6-P) to N-acetylglucosamine-6-phosphate (GlcNAc-6-P).</text>
</comment>
<evidence type="ECO:0000313" key="8">
    <source>
        <dbReference type="EMBL" id="MCY9598449.1"/>
    </source>
</evidence>
<sequence length="230" mass="25070">MEKHSLLEAVKGGIIVSCQALPDEPLFGSEMMVRMALAAEAGGAVGIRANTPVDIAAIKSRVKLPLVGLWKRDYEGSDVYITPTLEEVEAVWRAGADIIALDATMRPRPKGETLKEIVSEIKKRAGVLLMADISTVEEGLHAQEAGFDILSTTMSGYTPYSPQQEGPDFTLIREMAARADIPVFAEGRIHTREDAIECFRSGAHTVVIGGAITRPQQITKRFVDFVRIHV</sequence>
<evidence type="ECO:0000256" key="6">
    <source>
        <dbReference type="ARBA" id="ARBA00023277"/>
    </source>
</evidence>
<dbReference type="GO" id="GO:0019262">
    <property type="term" value="P:N-acetylneuraminate catabolic process"/>
    <property type="evidence" value="ECO:0007669"/>
    <property type="project" value="UniProtKB-UniRule"/>
</dbReference>
<evidence type="ECO:0000256" key="4">
    <source>
        <dbReference type="ARBA" id="ARBA00007439"/>
    </source>
</evidence>
<dbReference type="OrthoDB" id="9781704at2"/>
<dbReference type="EMBL" id="JAMDMJ010000030">
    <property type="protein sequence ID" value="MCY9598449.1"/>
    <property type="molecule type" value="Genomic_DNA"/>
</dbReference>
<dbReference type="GO" id="GO:0047465">
    <property type="term" value="F:N-acylglucosamine-6-phosphate 2-epimerase activity"/>
    <property type="evidence" value="ECO:0007669"/>
    <property type="project" value="UniProtKB-EC"/>
</dbReference>
<evidence type="ECO:0000256" key="3">
    <source>
        <dbReference type="ARBA" id="ARBA00005081"/>
    </source>
</evidence>
<dbReference type="Pfam" id="PF04131">
    <property type="entry name" value="NanE"/>
    <property type="match status" value="1"/>
</dbReference>
<evidence type="ECO:0000256" key="1">
    <source>
        <dbReference type="ARBA" id="ARBA00000056"/>
    </source>
</evidence>
<keyword evidence="11" id="KW-1185">Reference proteome</keyword>
<comment type="similarity">
    <text evidence="4 7">Belongs to the NanE family.</text>
</comment>
<dbReference type="Proteomes" id="UP000288943">
    <property type="component" value="Chromosome"/>
</dbReference>
<accession>A0A410X442</accession>
<name>A0A410X442_9BACL</name>
<dbReference type="RefSeq" id="WP_042234281.1">
    <property type="nucleotide sequence ID" value="NZ_CP026520.1"/>
</dbReference>
<keyword evidence="5 7" id="KW-0413">Isomerase</keyword>
<gene>
    <name evidence="7" type="primary">nanE</name>
    <name evidence="8" type="ORF">M5X16_22115</name>
    <name evidence="9" type="ORF">PC41400_28415</name>
</gene>
<dbReference type="GO" id="GO:0005829">
    <property type="term" value="C:cytosol"/>
    <property type="evidence" value="ECO:0007669"/>
    <property type="project" value="TreeGrafter"/>
</dbReference>
<dbReference type="SUPFAM" id="SSF51366">
    <property type="entry name" value="Ribulose-phoshate binding barrel"/>
    <property type="match status" value="1"/>
</dbReference>
<evidence type="ECO:0000313" key="10">
    <source>
        <dbReference type="Proteomes" id="UP000288943"/>
    </source>
</evidence>
<dbReference type="Proteomes" id="UP001527202">
    <property type="component" value="Unassembled WGS sequence"/>
</dbReference>
<dbReference type="KEGG" id="pchi:PC41400_28415"/>
<dbReference type="InterPro" id="IPR011060">
    <property type="entry name" value="RibuloseP-bd_barrel"/>
</dbReference>
<dbReference type="HAMAP" id="MF_01235">
    <property type="entry name" value="ManNAc6P_epimer"/>
    <property type="match status" value="1"/>
</dbReference>
<evidence type="ECO:0000313" key="9">
    <source>
        <dbReference type="EMBL" id="QAV21382.1"/>
    </source>
</evidence>
<proteinExistence type="inferred from homology"/>
<evidence type="ECO:0000313" key="11">
    <source>
        <dbReference type="Proteomes" id="UP001527202"/>
    </source>
</evidence>
<dbReference type="InterPro" id="IPR013785">
    <property type="entry name" value="Aldolase_TIM"/>
</dbReference>
<dbReference type="GO" id="GO:0005975">
    <property type="term" value="P:carbohydrate metabolic process"/>
    <property type="evidence" value="ECO:0007669"/>
    <property type="project" value="UniProtKB-UniRule"/>
</dbReference>
<dbReference type="EC" id="5.1.3.9" evidence="7"/>
<comment type="pathway">
    <text evidence="3 7">Amino-sugar metabolism; N-acetylneuraminate degradation; D-fructose 6-phosphate from N-acetylneuraminate: step 3/5.</text>
</comment>
<dbReference type="Gene3D" id="3.20.20.70">
    <property type="entry name" value="Aldolase class I"/>
    <property type="match status" value="1"/>
</dbReference>
<dbReference type="AlphaFoldDB" id="A0A410X442"/>
<dbReference type="UniPathway" id="UPA00629">
    <property type="reaction ID" value="UER00682"/>
</dbReference>
<organism evidence="9 10">
    <name type="scientific">Paenibacillus chitinolyticus</name>
    <dbReference type="NCBI Taxonomy" id="79263"/>
    <lineage>
        <taxon>Bacteria</taxon>
        <taxon>Bacillati</taxon>
        <taxon>Bacillota</taxon>
        <taxon>Bacilli</taxon>
        <taxon>Bacillales</taxon>
        <taxon>Paenibacillaceae</taxon>
        <taxon>Paenibacillus</taxon>
    </lineage>
</organism>
<dbReference type="PANTHER" id="PTHR36204">
    <property type="entry name" value="N-ACETYLMANNOSAMINE-6-PHOSPHATE 2-EPIMERASE-RELATED"/>
    <property type="match status" value="1"/>
</dbReference>
<dbReference type="InterPro" id="IPR007260">
    <property type="entry name" value="NanE"/>
</dbReference>
<dbReference type="FunFam" id="3.20.20.70:FF:000035">
    <property type="entry name" value="Putative N-acetylmannosamine-6-phosphate 2-epimerase"/>
    <property type="match status" value="1"/>
</dbReference>
<dbReference type="PANTHER" id="PTHR36204:SF1">
    <property type="entry name" value="N-ACETYLMANNOSAMINE-6-PHOSPHATE 2-EPIMERASE-RELATED"/>
    <property type="match status" value="1"/>
</dbReference>
<comment type="catalytic activity">
    <reaction evidence="1 7">
        <text>an N-acyl-D-glucosamine 6-phosphate = an N-acyl-D-mannosamine 6-phosphate</text>
        <dbReference type="Rhea" id="RHEA:23932"/>
        <dbReference type="ChEBI" id="CHEBI:57599"/>
        <dbReference type="ChEBI" id="CHEBI:57666"/>
        <dbReference type="EC" id="5.1.3.9"/>
    </reaction>
</comment>
<keyword evidence="6 7" id="KW-0119">Carbohydrate metabolism</keyword>
<evidence type="ECO:0000256" key="7">
    <source>
        <dbReference type="HAMAP-Rule" id="MF_01235"/>
    </source>
</evidence>
<dbReference type="GeneID" id="95378718"/>
<reference evidence="9 10" key="1">
    <citation type="submission" date="2018-01" db="EMBL/GenBank/DDBJ databases">
        <title>The whole genome sequencing and assembly of Paenibacillus chitinolyticus KCCM 41400 strain.</title>
        <authorList>
            <person name="Kim J.-Y."/>
            <person name="Park M.-K."/>
            <person name="Lee Y.-J."/>
            <person name="Yi H."/>
            <person name="Bahn Y.-S."/>
            <person name="Kim J.F."/>
            <person name="Lee D.-W."/>
        </authorList>
    </citation>
    <scope>NUCLEOTIDE SEQUENCE [LARGE SCALE GENOMIC DNA]</scope>
    <source>
        <strain evidence="9 10">KCCM 41400</strain>
    </source>
</reference>
<dbReference type="CDD" id="cd04729">
    <property type="entry name" value="NanE"/>
    <property type="match status" value="1"/>
</dbReference>
<evidence type="ECO:0000256" key="2">
    <source>
        <dbReference type="ARBA" id="ARBA00002147"/>
    </source>
</evidence>
<dbReference type="NCBIfam" id="NF002231">
    <property type="entry name" value="PRK01130.1"/>
    <property type="match status" value="1"/>
</dbReference>
<dbReference type="GO" id="GO:0006053">
    <property type="term" value="P:N-acetylmannosamine catabolic process"/>
    <property type="evidence" value="ECO:0007669"/>
    <property type="project" value="TreeGrafter"/>
</dbReference>
<protein>
    <recommendedName>
        <fullName evidence="7">Putative N-acetylmannosamine-6-phosphate 2-epimerase</fullName>
        <ecNumber evidence="7">5.1.3.9</ecNumber>
    </recommendedName>
    <alternativeName>
        <fullName evidence="7">ManNAc-6-P epimerase</fullName>
    </alternativeName>
</protein>
<evidence type="ECO:0000256" key="5">
    <source>
        <dbReference type="ARBA" id="ARBA00023235"/>
    </source>
</evidence>
<dbReference type="EMBL" id="CP026520">
    <property type="protein sequence ID" value="QAV21382.1"/>
    <property type="molecule type" value="Genomic_DNA"/>
</dbReference>